<accession>A0ABT0B4X3</accession>
<name>A0ABT0B4X3_9SPHN</name>
<reference evidence="3" key="1">
    <citation type="submission" date="2022-03" db="EMBL/GenBank/DDBJ databases">
        <title>Identification of a novel bacterium isolated from mangrove sediments.</title>
        <authorList>
            <person name="Pan X."/>
        </authorList>
    </citation>
    <scope>NUCLEOTIDE SEQUENCE</scope>
    <source>
        <strain evidence="3">B2580</strain>
    </source>
</reference>
<feature type="region of interest" description="Disordered" evidence="1">
    <location>
        <begin position="194"/>
        <end position="244"/>
    </location>
</feature>
<dbReference type="Pfam" id="PF03428">
    <property type="entry name" value="RP-C"/>
    <property type="match status" value="1"/>
</dbReference>
<evidence type="ECO:0000313" key="4">
    <source>
        <dbReference type="Proteomes" id="UP001162880"/>
    </source>
</evidence>
<feature type="domain" description="Plasmid replication protein C N-terminal" evidence="2">
    <location>
        <begin position="19"/>
        <end position="133"/>
    </location>
</feature>
<evidence type="ECO:0000313" key="3">
    <source>
        <dbReference type="EMBL" id="MCJ2180086.1"/>
    </source>
</evidence>
<dbReference type="Proteomes" id="UP001162880">
    <property type="component" value="Unassembled WGS sequence"/>
</dbReference>
<keyword evidence="4" id="KW-1185">Reference proteome</keyword>
<evidence type="ECO:0000259" key="2">
    <source>
        <dbReference type="Pfam" id="PF03428"/>
    </source>
</evidence>
<dbReference type="RefSeq" id="WP_243995468.1">
    <property type="nucleotide sequence ID" value="NZ_JALHLE010000028.1"/>
</dbReference>
<sequence length="368" mass="40936">MTHPITRNTWGKLYELCLMCAHEQDWSAPAGPVMGASNKTLEDRWNIQNARRVLRELARWGMIIPFCAKGNGHRSYRRTASGPIGSGWSLAPLRILVKSIEDLVQTEEHLRMKRIELPRRTTDALRSASTLLRSVTDCSWANEAEQKLGMLRAQRDQLRNADIAELQAICSDAEDFLLEVEQLLQSAIRCPDFADESSTRPDDTVHYQYSDSTNQGESSSSAEEEYAHDGRSLPASRSLGDTSKPGFEDPYGIIRSGFSWRETSWLFPFTHDLINLRHGPTRSTPHELARLIGVSNNIADASVAALGIAATTLCLLITGQLVAESKIHKSADAYMRGIVRKAADGDLNIGHTVFARRRTAEHKPLVAC</sequence>
<dbReference type="EMBL" id="JALHLE010000028">
    <property type="protein sequence ID" value="MCJ2180086.1"/>
    <property type="molecule type" value="Genomic_DNA"/>
</dbReference>
<evidence type="ECO:0000256" key="1">
    <source>
        <dbReference type="SAM" id="MobiDB-lite"/>
    </source>
</evidence>
<feature type="compositionally biased region" description="Polar residues" evidence="1">
    <location>
        <begin position="207"/>
        <end position="216"/>
    </location>
</feature>
<gene>
    <name evidence="3" type="ORF">MTR64_16065</name>
</gene>
<protein>
    <recommendedName>
        <fullName evidence="2">Plasmid replication protein C N-terminal domain-containing protein</fullName>
    </recommendedName>
</protein>
<dbReference type="InterPro" id="IPR005090">
    <property type="entry name" value="RepC_N"/>
</dbReference>
<proteinExistence type="predicted"/>
<comment type="caution">
    <text evidence="3">The sequence shown here is derived from an EMBL/GenBank/DDBJ whole genome shotgun (WGS) entry which is preliminary data.</text>
</comment>
<organism evidence="3 4">
    <name type="scientific">Novosphingobium album</name>
    <name type="common">ex Hu et al. 2023</name>
    <dbReference type="NCBI Taxonomy" id="2930093"/>
    <lineage>
        <taxon>Bacteria</taxon>
        <taxon>Pseudomonadati</taxon>
        <taxon>Pseudomonadota</taxon>
        <taxon>Alphaproteobacteria</taxon>
        <taxon>Sphingomonadales</taxon>
        <taxon>Sphingomonadaceae</taxon>
        <taxon>Novosphingobium</taxon>
    </lineage>
</organism>